<dbReference type="AlphaFoldDB" id="A0A1Q8Q5A7"/>
<reference evidence="2 3" key="1">
    <citation type="submission" date="2016-12" db="EMBL/GenBank/DDBJ databases">
        <title>Domibacillus antri genome sequencing.</title>
        <authorList>
            <person name="Verma A."/>
            <person name="Krishnamurthi S."/>
        </authorList>
    </citation>
    <scope>NUCLEOTIDE SEQUENCE [LARGE SCALE GENOMIC DNA]</scope>
    <source>
        <strain evidence="2 3">XD80</strain>
    </source>
</reference>
<gene>
    <name evidence="2" type="ORF">BTO30_09525</name>
</gene>
<evidence type="ECO:0000313" key="3">
    <source>
        <dbReference type="Proteomes" id="UP000185568"/>
    </source>
</evidence>
<comment type="caution">
    <text evidence="2">The sequence shown here is derived from an EMBL/GenBank/DDBJ whole genome shotgun (WGS) entry which is preliminary data.</text>
</comment>
<protein>
    <recommendedName>
        <fullName evidence="4">Lipoprotein</fullName>
    </recommendedName>
</protein>
<dbReference type="STRING" id="1714264.BTO30_09525"/>
<name>A0A1Q8Q5A7_9BACI</name>
<feature type="signal peptide" evidence="1">
    <location>
        <begin position="1"/>
        <end position="23"/>
    </location>
</feature>
<evidence type="ECO:0008006" key="4">
    <source>
        <dbReference type="Google" id="ProtNLM"/>
    </source>
</evidence>
<evidence type="ECO:0000313" key="2">
    <source>
        <dbReference type="EMBL" id="OLN22534.1"/>
    </source>
</evidence>
<keyword evidence="1" id="KW-0732">Signal</keyword>
<keyword evidence="3" id="KW-1185">Reference proteome</keyword>
<accession>A0A1Q8Q5A7</accession>
<evidence type="ECO:0000256" key="1">
    <source>
        <dbReference type="SAM" id="SignalP"/>
    </source>
</evidence>
<dbReference type="PROSITE" id="PS51257">
    <property type="entry name" value="PROKAR_LIPOPROTEIN"/>
    <property type="match status" value="1"/>
</dbReference>
<sequence length="175" mass="19412">MKKAAIPVLALVLPAILTGCQEAGDAGMKNGDAQISQVPKQERKIISELEQTTDDTALRDAAYEKVLKSDILKGGYLGENTPALQEDMGVQMIEFEVVQQAVTDVFGSISGYGIMFLGNPSDDRTSLAFGLVLKNRMKKWMNLSICCRSRWTKGKFWRSTFIFIKAILLSRKTMI</sequence>
<proteinExistence type="predicted"/>
<organism evidence="2 3">
    <name type="scientific">Domibacillus antri</name>
    <dbReference type="NCBI Taxonomy" id="1714264"/>
    <lineage>
        <taxon>Bacteria</taxon>
        <taxon>Bacillati</taxon>
        <taxon>Bacillota</taxon>
        <taxon>Bacilli</taxon>
        <taxon>Bacillales</taxon>
        <taxon>Bacillaceae</taxon>
        <taxon>Domibacillus</taxon>
    </lineage>
</organism>
<dbReference type="RefSeq" id="WP_075398491.1">
    <property type="nucleotide sequence ID" value="NZ_MSDU01000017.1"/>
</dbReference>
<dbReference type="Proteomes" id="UP000185568">
    <property type="component" value="Unassembled WGS sequence"/>
</dbReference>
<dbReference type="OrthoDB" id="10004406at2"/>
<feature type="chain" id="PRO_5038611868" description="Lipoprotein" evidence="1">
    <location>
        <begin position="24"/>
        <end position="175"/>
    </location>
</feature>
<dbReference type="EMBL" id="MSDU01000017">
    <property type="protein sequence ID" value="OLN22534.1"/>
    <property type="molecule type" value="Genomic_DNA"/>
</dbReference>